<name>A0A9W9RXL7_PENBR</name>
<feature type="transmembrane region" description="Helical" evidence="1">
    <location>
        <begin position="154"/>
        <end position="178"/>
    </location>
</feature>
<keyword evidence="1" id="KW-0812">Transmembrane</keyword>
<reference evidence="2" key="2">
    <citation type="journal article" date="2023" name="IMA Fungus">
        <title>Comparative genomic study of the Penicillium genus elucidates a diverse pangenome and 15 lateral gene transfer events.</title>
        <authorList>
            <person name="Petersen C."/>
            <person name="Sorensen T."/>
            <person name="Nielsen M.R."/>
            <person name="Sondergaard T.E."/>
            <person name="Sorensen J.L."/>
            <person name="Fitzpatrick D.A."/>
            <person name="Frisvad J.C."/>
            <person name="Nielsen K.L."/>
        </authorList>
    </citation>
    <scope>NUCLEOTIDE SEQUENCE</scope>
    <source>
        <strain evidence="2">IBT 35675</strain>
    </source>
</reference>
<sequence>MKEAEKNTFGLRHVGIFARVTSFLLILKPALMVAFANKNWFDPWSQGSDFSLGDMAFISVMITSAFHLYELIFDQSLKPLMVVHHLGSIFIIQGFLPVAIGLPKTKYLELNGALGMMNVALYWALLDAPLVVLAYIATVLRSTFIQGRTNIRKLFYVCFNAAALFTLIEIVAIVYLSLENWQQLSTLQRTIICSLQVLFTSAKVRVCKSFYLAYIRQMDQMNNQGSRHVEAAKPE</sequence>
<evidence type="ECO:0000256" key="1">
    <source>
        <dbReference type="SAM" id="Phobius"/>
    </source>
</evidence>
<dbReference type="AlphaFoldDB" id="A0A9W9RXL7"/>
<evidence type="ECO:0008006" key="4">
    <source>
        <dbReference type="Google" id="ProtNLM"/>
    </source>
</evidence>
<accession>A0A9W9RXL7</accession>
<feature type="transmembrane region" description="Helical" evidence="1">
    <location>
        <begin position="120"/>
        <end position="142"/>
    </location>
</feature>
<feature type="transmembrane region" description="Helical" evidence="1">
    <location>
        <begin position="55"/>
        <end position="73"/>
    </location>
</feature>
<evidence type="ECO:0000313" key="3">
    <source>
        <dbReference type="Proteomes" id="UP001148299"/>
    </source>
</evidence>
<keyword evidence="3" id="KW-1185">Reference proteome</keyword>
<evidence type="ECO:0000313" key="2">
    <source>
        <dbReference type="EMBL" id="KAJ5367214.1"/>
    </source>
</evidence>
<organism evidence="2 3">
    <name type="scientific">Penicillium brevicompactum</name>
    <dbReference type="NCBI Taxonomy" id="5074"/>
    <lineage>
        <taxon>Eukaryota</taxon>
        <taxon>Fungi</taxon>
        <taxon>Dikarya</taxon>
        <taxon>Ascomycota</taxon>
        <taxon>Pezizomycotina</taxon>
        <taxon>Eurotiomycetes</taxon>
        <taxon>Eurotiomycetidae</taxon>
        <taxon>Eurotiales</taxon>
        <taxon>Aspergillaceae</taxon>
        <taxon>Penicillium</taxon>
    </lineage>
</organism>
<reference evidence="2" key="1">
    <citation type="submission" date="2022-12" db="EMBL/GenBank/DDBJ databases">
        <authorList>
            <person name="Petersen C."/>
        </authorList>
    </citation>
    <scope>NUCLEOTIDE SEQUENCE</scope>
    <source>
        <strain evidence="2">IBT 35675</strain>
    </source>
</reference>
<keyword evidence="1" id="KW-1133">Transmembrane helix</keyword>
<dbReference type="EMBL" id="JAPZBR010000001">
    <property type="protein sequence ID" value="KAJ5367214.1"/>
    <property type="molecule type" value="Genomic_DNA"/>
</dbReference>
<keyword evidence="1" id="KW-0472">Membrane</keyword>
<feature type="transmembrane region" description="Helical" evidence="1">
    <location>
        <begin position="16"/>
        <end position="35"/>
    </location>
</feature>
<proteinExistence type="predicted"/>
<gene>
    <name evidence="2" type="ORF">N7541_001155</name>
</gene>
<feature type="transmembrane region" description="Helical" evidence="1">
    <location>
        <begin position="80"/>
        <end position="100"/>
    </location>
</feature>
<comment type="caution">
    <text evidence="2">The sequence shown here is derived from an EMBL/GenBank/DDBJ whole genome shotgun (WGS) entry which is preliminary data.</text>
</comment>
<protein>
    <recommendedName>
        <fullName evidence="4">TLC domain-containing protein</fullName>
    </recommendedName>
</protein>
<dbReference type="Proteomes" id="UP001148299">
    <property type="component" value="Unassembled WGS sequence"/>
</dbReference>